<organism evidence="2 3">
    <name type="scientific">Dactylosporangium maewongense</name>
    <dbReference type="NCBI Taxonomy" id="634393"/>
    <lineage>
        <taxon>Bacteria</taxon>
        <taxon>Bacillati</taxon>
        <taxon>Actinomycetota</taxon>
        <taxon>Actinomycetes</taxon>
        <taxon>Micromonosporales</taxon>
        <taxon>Micromonosporaceae</taxon>
        <taxon>Dactylosporangium</taxon>
    </lineage>
</organism>
<reference evidence="2 3" key="1">
    <citation type="journal article" date="2019" name="Int. J. Syst. Evol. Microbiol.">
        <title>The Global Catalogue of Microorganisms (GCM) 10K type strain sequencing project: providing services to taxonomists for standard genome sequencing and annotation.</title>
        <authorList>
            <consortium name="The Broad Institute Genomics Platform"/>
            <consortium name="The Broad Institute Genome Sequencing Center for Infectious Disease"/>
            <person name="Wu L."/>
            <person name="Ma J."/>
        </authorList>
    </citation>
    <scope>NUCLEOTIDE SEQUENCE [LARGE SCALE GENOMIC DNA]</scope>
    <source>
        <strain evidence="2 3">JCM 15933</strain>
    </source>
</reference>
<evidence type="ECO:0000256" key="1">
    <source>
        <dbReference type="SAM" id="Phobius"/>
    </source>
</evidence>
<keyword evidence="1" id="KW-1133">Transmembrane helix</keyword>
<proteinExistence type="predicted"/>
<dbReference type="Proteomes" id="UP001501470">
    <property type="component" value="Unassembled WGS sequence"/>
</dbReference>
<keyword evidence="1" id="KW-0472">Membrane</keyword>
<keyword evidence="1" id="KW-0812">Transmembrane</keyword>
<sequence length="132" mass="13327">MLPRFAVAPASALAVRLAVVPGVMRASGVAVAVSAPVGVVLPTTLPRSAVMPAVVFAVMLAVGVVVVGSGLVGAVLLGPRPSRPLWWVRWGLRVGWRDGRGGRIGGGRVVGRSVGAVMNAERMSATGGTVLV</sequence>
<feature type="transmembrane region" description="Helical" evidence="1">
    <location>
        <begin position="50"/>
        <end position="77"/>
    </location>
</feature>
<name>A0ABN2CNH3_9ACTN</name>
<accession>A0ABN2CNH3</accession>
<comment type="caution">
    <text evidence="2">The sequence shown here is derived from an EMBL/GenBank/DDBJ whole genome shotgun (WGS) entry which is preliminary data.</text>
</comment>
<gene>
    <name evidence="2" type="ORF">GCM10009827_097980</name>
</gene>
<evidence type="ECO:0000313" key="3">
    <source>
        <dbReference type="Proteomes" id="UP001501470"/>
    </source>
</evidence>
<protein>
    <submittedName>
        <fullName evidence="2">Uncharacterized protein</fullName>
    </submittedName>
</protein>
<evidence type="ECO:0000313" key="2">
    <source>
        <dbReference type="EMBL" id="GAA1561055.1"/>
    </source>
</evidence>
<keyword evidence="3" id="KW-1185">Reference proteome</keyword>
<dbReference type="EMBL" id="BAAAQD010000030">
    <property type="protein sequence ID" value="GAA1561055.1"/>
    <property type="molecule type" value="Genomic_DNA"/>
</dbReference>